<dbReference type="Gene3D" id="3.20.20.370">
    <property type="entry name" value="Glycoside hydrolase/deacetylase"/>
    <property type="match status" value="1"/>
</dbReference>
<dbReference type="Pfam" id="PF01522">
    <property type="entry name" value="Polysacc_deac_1"/>
    <property type="match status" value="1"/>
</dbReference>
<protein>
    <submittedName>
        <fullName evidence="2">Polysaccharide deacetylase family protein</fullName>
    </submittedName>
</protein>
<name>A0A8J6NL51_9BACT</name>
<dbReference type="InterPro" id="IPR011330">
    <property type="entry name" value="Glyco_hydro/deAcase_b/a-brl"/>
</dbReference>
<dbReference type="PROSITE" id="PS51677">
    <property type="entry name" value="NODB"/>
    <property type="match status" value="1"/>
</dbReference>
<dbReference type="Pfam" id="PF11959">
    <property type="entry name" value="DUF3473"/>
    <property type="match status" value="1"/>
</dbReference>
<dbReference type="InterPro" id="IPR045235">
    <property type="entry name" value="PuuE_HpPgdA-like"/>
</dbReference>
<evidence type="ECO:0000259" key="1">
    <source>
        <dbReference type="PROSITE" id="PS51677"/>
    </source>
</evidence>
<reference evidence="2 3" key="1">
    <citation type="submission" date="2020-08" db="EMBL/GenBank/DDBJ databases">
        <title>Bridging the membrane lipid divide: bacteria of the FCB group superphylum have the potential to synthesize archaeal ether lipids.</title>
        <authorList>
            <person name="Villanueva L."/>
            <person name="Von Meijenfeldt F.A.B."/>
            <person name="Westbye A.B."/>
            <person name="Yadav S."/>
            <person name="Hopmans E.C."/>
            <person name="Dutilh B.E."/>
            <person name="Sinninghe Damste J.S."/>
        </authorList>
    </citation>
    <scope>NUCLEOTIDE SEQUENCE [LARGE SCALE GENOMIC DNA]</scope>
    <source>
        <strain evidence="2">NIOZ-UU30</strain>
    </source>
</reference>
<gene>
    <name evidence="2" type="ORF">H8E23_05235</name>
</gene>
<evidence type="ECO:0000313" key="3">
    <source>
        <dbReference type="Proteomes" id="UP000603434"/>
    </source>
</evidence>
<dbReference type="GO" id="GO:0005975">
    <property type="term" value="P:carbohydrate metabolic process"/>
    <property type="evidence" value="ECO:0007669"/>
    <property type="project" value="InterPro"/>
</dbReference>
<dbReference type="CDD" id="cd10941">
    <property type="entry name" value="CE4_PuuE_HpPgdA_like_2"/>
    <property type="match status" value="1"/>
</dbReference>
<evidence type="ECO:0000313" key="2">
    <source>
        <dbReference type="EMBL" id="MBC8360780.1"/>
    </source>
</evidence>
<dbReference type="InterPro" id="IPR002509">
    <property type="entry name" value="NODB_dom"/>
</dbReference>
<dbReference type="EMBL" id="JACNJH010000105">
    <property type="protein sequence ID" value="MBC8360780.1"/>
    <property type="molecule type" value="Genomic_DNA"/>
</dbReference>
<dbReference type="InterPro" id="IPR022560">
    <property type="entry name" value="DUF3473"/>
</dbReference>
<proteinExistence type="predicted"/>
<sequence>MTVENILSVDLEDWYHICGVKDCLPEDGWAHLESRVVPNTLKILDALRSKRVRATFFVLGYVAQKHPDLIQEIKSAGHEIASHGYAHRRVYTMTPDTFRRDLNKASEILYKITGLSVQGYRAPEWSIRDDSLWALEILQQEGFRYDSSMAPVPIIGNSGYAVIPHRLTLQQGSLWEFPPLVARTPLVNLPVGGGWGLRIFPYGMIRSSIRKLNARGQPALIYLHPRELDPDNPRIRLPLAKRFVLDARLERTEKRLKRLLNDFRFTAVSNFLL</sequence>
<dbReference type="GO" id="GO:0016810">
    <property type="term" value="F:hydrolase activity, acting on carbon-nitrogen (but not peptide) bonds"/>
    <property type="evidence" value="ECO:0007669"/>
    <property type="project" value="InterPro"/>
</dbReference>
<organism evidence="2 3">
    <name type="scientific">Candidatus Desulfatibia profunda</name>
    <dbReference type="NCBI Taxonomy" id="2841695"/>
    <lineage>
        <taxon>Bacteria</taxon>
        <taxon>Pseudomonadati</taxon>
        <taxon>Thermodesulfobacteriota</taxon>
        <taxon>Desulfobacteria</taxon>
        <taxon>Desulfobacterales</taxon>
        <taxon>Desulfobacterales incertae sedis</taxon>
        <taxon>Candidatus Desulfatibia</taxon>
    </lineage>
</organism>
<dbReference type="Proteomes" id="UP000603434">
    <property type="component" value="Unassembled WGS sequence"/>
</dbReference>
<dbReference type="SUPFAM" id="SSF88713">
    <property type="entry name" value="Glycoside hydrolase/deacetylase"/>
    <property type="match status" value="1"/>
</dbReference>
<dbReference type="AlphaFoldDB" id="A0A8J6NL51"/>
<feature type="domain" description="NodB homology" evidence="1">
    <location>
        <begin position="19"/>
        <end position="273"/>
    </location>
</feature>
<accession>A0A8J6NL51</accession>
<comment type="caution">
    <text evidence="2">The sequence shown here is derived from an EMBL/GenBank/DDBJ whole genome shotgun (WGS) entry which is preliminary data.</text>
</comment>
<dbReference type="PANTHER" id="PTHR47561">
    <property type="entry name" value="POLYSACCHARIDE DEACETYLASE FAMILY PROTEIN (AFU_ORTHOLOGUE AFUA_6G05030)"/>
    <property type="match status" value="1"/>
</dbReference>
<dbReference type="PANTHER" id="PTHR47561:SF1">
    <property type="entry name" value="POLYSACCHARIDE DEACETYLASE FAMILY PROTEIN (AFU_ORTHOLOGUE AFUA_6G05030)"/>
    <property type="match status" value="1"/>
</dbReference>